<evidence type="ECO:0000259" key="11">
    <source>
        <dbReference type="Pfam" id="PF24878"/>
    </source>
</evidence>
<evidence type="ECO:0000256" key="1">
    <source>
        <dbReference type="ARBA" id="ARBA00004651"/>
    </source>
</evidence>
<comment type="subcellular location">
    <subcellularLocation>
        <location evidence="1">Cell membrane</location>
        <topology evidence="1">Multi-pass membrane protein</topology>
    </subcellularLocation>
</comment>
<comment type="caution">
    <text evidence="12">The sequence shown here is derived from an EMBL/GenBank/DDBJ whole genome shotgun (WGS) entry which is preliminary data.</text>
</comment>
<evidence type="ECO:0000313" key="13">
    <source>
        <dbReference type="Proteomes" id="UP001595872"/>
    </source>
</evidence>
<keyword evidence="7 9" id="KW-0472">Membrane</keyword>
<feature type="transmembrane region" description="Helical" evidence="9">
    <location>
        <begin position="355"/>
        <end position="376"/>
    </location>
</feature>
<dbReference type="InterPro" id="IPR050297">
    <property type="entry name" value="LipidA_mod_glycosyltrf_83"/>
</dbReference>
<feature type="transmembrane region" description="Helical" evidence="9">
    <location>
        <begin position="382"/>
        <end position="400"/>
    </location>
</feature>
<feature type="region of interest" description="Disordered" evidence="8">
    <location>
        <begin position="551"/>
        <end position="606"/>
    </location>
</feature>
<dbReference type="InterPro" id="IPR002229">
    <property type="entry name" value="RhesusRHD"/>
</dbReference>
<feature type="transmembrane region" description="Helical" evidence="9">
    <location>
        <begin position="481"/>
        <end position="503"/>
    </location>
</feature>
<accession>A0ABV9TWR7</accession>
<proteinExistence type="predicted"/>
<evidence type="ECO:0000256" key="9">
    <source>
        <dbReference type="SAM" id="Phobius"/>
    </source>
</evidence>
<feature type="transmembrane region" description="Helical" evidence="9">
    <location>
        <begin position="434"/>
        <end position="454"/>
    </location>
</feature>
<dbReference type="InterPro" id="IPR056785">
    <property type="entry name" value="YkcA/B-like_C"/>
</dbReference>
<dbReference type="RefSeq" id="WP_378253244.1">
    <property type="nucleotide sequence ID" value="NZ_JBHSIT010000002.1"/>
</dbReference>
<dbReference type="PANTHER" id="PTHR33908:SF3">
    <property type="entry name" value="UNDECAPRENYL PHOSPHATE-ALPHA-4-AMINO-4-DEOXY-L-ARABINOSE ARABINOSYL TRANSFERASE"/>
    <property type="match status" value="1"/>
</dbReference>
<feature type="transmembrane region" description="Helical" evidence="9">
    <location>
        <begin position="407"/>
        <end position="428"/>
    </location>
</feature>
<evidence type="ECO:0000256" key="2">
    <source>
        <dbReference type="ARBA" id="ARBA00022475"/>
    </source>
</evidence>
<keyword evidence="2" id="KW-1003">Cell membrane</keyword>
<dbReference type="Pfam" id="PF13231">
    <property type="entry name" value="PMT_2"/>
    <property type="match status" value="1"/>
</dbReference>
<evidence type="ECO:0000256" key="3">
    <source>
        <dbReference type="ARBA" id="ARBA00022676"/>
    </source>
</evidence>
<feature type="transmembrane region" description="Helical" evidence="9">
    <location>
        <begin position="220"/>
        <end position="238"/>
    </location>
</feature>
<sequence>MTSMVVDGRPAVRPEDGRGPWARRLLLGGRDDPRWARPGLWALLAVTAVLYLWGLGASGWANAFYAAAAQAGSVSWKAMFFGASDAAGAITVDKTPLALWPMALSARVFGVNSWSLLAPQALMGVGTVAVVHAAVRRALAGDAGRAVASGAGLLAGAVLAVTPVAVLMFRFDNPDALLVLLLSVGAYALVRAQERASTGWLLVAAAAVGSGFLAKMLQAFLVLPVFALVYLVAAPAPLRRRMWQLAASGGVLLVAAGWWVAVVALVPAAARPYIGGSQHDSVLELALGYNGLGRLNGNETGGLGNTDADAGWLRMFGTSVGGQIAWLLPAALLLLAAGLWAVRRTPRTGRARASLLLWGGWLLVTGLVFSLMRGIFHEYYTVALAPAVAALVGLGAGLVWRRRRVPAWAAVLAGTVAVSAVWACVLLHRTPQWHSWLTAVVVVAALAALALIAVSATDPREISSGAAGVERGGRGGRGGRVLAGATVAVSAVTVFAGPVAYALDTASTPHEGAIVTAGPSTGHGPGGFGGRMRMMRGGQGPWARGGVPNGTPPGGAFSGFGANGNAPRTGTGTGTGVGNGQPPGGRQGGGFPGGTGRGMRGGPGGLLGAAEPASALVAALKQDASSYSWVAAAVGANNAAGYQLATGRPVMAVGGFNGTDPAPTLARFQRLVAAKKIHYFLGGSMPGMRGGGSSGGSDEAQRIAAWVQENFTARTIGGVTVYDLGTGR</sequence>
<evidence type="ECO:0000256" key="5">
    <source>
        <dbReference type="ARBA" id="ARBA00022692"/>
    </source>
</evidence>
<dbReference type="Proteomes" id="UP001595872">
    <property type="component" value="Unassembled WGS sequence"/>
</dbReference>
<protein>
    <submittedName>
        <fullName evidence="12">ArnT family glycosyltransferase</fullName>
        <ecNumber evidence="12">2.4.-.-</ecNumber>
    </submittedName>
</protein>
<keyword evidence="4 12" id="KW-0808">Transferase</keyword>
<feature type="transmembrane region" description="Helical" evidence="9">
    <location>
        <begin position="250"/>
        <end position="270"/>
    </location>
</feature>
<evidence type="ECO:0000256" key="6">
    <source>
        <dbReference type="ARBA" id="ARBA00022989"/>
    </source>
</evidence>
<feature type="transmembrane region" description="Helical" evidence="9">
    <location>
        <begin position="40"/>
        <end position="61"/>
    </location>
</feature>
<dbReference type="PANTHER" id="PTHR33908">
    <property type="entry name" value="MANNOSYLTRANSFERASE YKCB-RELATED"/>
    <property type="match status" value="1"/>
</dbReference>
<keyword evidence="13" id="KW-1185">Reference proteome</keyword>
<keyword evidence="6 9" id="KW-1133">Transmembrane helix</keyword>
<dbReference type="EC" id="2.4.-.-" evidence="12"/>
<keyword evidence="5 9" id="KW-0812">Transmembrane</keyword>
<feature type="compositionally biased region" description="Gly residues" evidence="8">
    <location>
        <begin position="571"/>
        <end position="606"/>
    </location>
</feature>
<feature type="transmembrane region" description="Helical" evidence="9">
    <location>
        <begin position="114"/>
        <end position="135"/>
    </location>
</feature>
<dbReference type="PRINTS" id="PR00342">
    <property type="entry name" value="RHESUSRHD"/>
</dbReference>
<reference evidence="13" key="1">
    <citation type="journal article" date="2019" name="Int. J. Syst. Evol. Microbiol.">
        <title>The Global Catalogue of Microorganisms (GCM) 10K type strain sequencing project: providing services to taxonomists for standard genome sequencing and annotation.</title>
        <authorList>
            <consortium name="The Broad Institute Genomics Platform"/>
            <consortium name="The Broad Institute Genome Sequencing Center for Infectious Disease"/>
            <person name="Wu L."/>
            <person name="Ma J."/>
        </authorList>
    </citation>
    <scope>NUCLEOTIDE SEQUENCE [LARGE SCALE GENOMIC DNA]</scope>
    <source>
        <strain evidence="13">KLKA75</strain>
    </source>
</reference>
<keyword evidence="3 12" id="KW-0328">Glycosyltransferase</keyword>
<evidence type="ECO:0000256" key="4">
    <source>
        <dbReference type="ARBA" id="ARBA00022679"/>
    </source>
</evidence>
<feature type="transmembrane region" description="Helical" evidence="9">
    <location>
        <begin position="147"/>
        <end position="169"/>
    </location>
</feature>
<gene>
    <name evidence="12" type="ORF">ACFPCY_09040</name>
</gene>
<evidence type="ECO:0000259" key="10">
    <source>
        <dbReference type="Pfam" id="PF13231"/>
    </source>
</evidence>
<feature type="domain" description="Glycosyltransferase RgtA/B/C/D-like" evidence="10">
    <location>
        <begin position="93"/>
        <end position="258"/>
    </location>
</feature>
<dbReference type="EMBL" id="JBHSIT010000002">
    <property type="protein sequence ID" value="MFC4907465.1"/>
    <property type="molecule type" value="Genomic_DNA"/>
</dbReference>
<feature type="domain" description="Putative mannosyltransferase YkcA/B-like C-terminal" evidence="11">
    <location>
        <begin position="616"/>
        <end position="710"/>
    </location>
</feature>
<feature type="compositionally biased region" description="Gly residues" evidence="8">
    <location>
        <begin position="552"/>
        <end position="562"/>
    </location>
</feature>
<dbReference type="Pfam" id="PF24878">
    <property type="entry name" value="YkcB_C"/>
    <property type="match status" value="1"/>
</dbReference>
<name>A0ABV9TWR7_9ACTN</name>
<dbReference type="GO" id="GO:0016757">
    <property type="term" value="F:glycosyltransferase activity"/>
    <property type="evidence" value="ECO:0007669"/>
    <property type="project" value="UniProtKB-KW"/>
</dbReference>
<feature type="transmembrane region" description="Helical" evidence="9">
    <location>
        <begin position="324"/>
        <end position="343"/>
    </location>
</feature>
<evidence type="ECO:0000256" key="7">
    <source>
        <dbReference type="ARBA" id="ARBA00023136"/>
    </source>
</evidence>
<dbReference type="InterPro" id="IPR038731">
    <property type="entry name" value="RgtA/B/C-like"/>
</dbReference>
<evidence type="ECO:0000256" key="8">
    <source>
        <dbReference type="SAM" id="MobiDB-lite"/>
    </source>
</evidence>
<organism evidence="12 13">
    <name type="scientific">Actinomadura gamaensis</name>
    <dbReference type="NCBI Taxonomy" id="1763541"/>
    <lineage>
        <taxon>Bacteria</taxon>
        <taxon>Bacillati</taxon>
        <taxon>Actinomycetota</taxon>
        <taxon>Actinomycetes</taxon>
        <taxon>Streptosporangiales</taxon>
        <taxon>Thermomonosporaceae</taxon>
        <taxon>Actinomadura</taxon>
    </lineage>
</organism>
<evidence type="ECO:0000313" key="12">
    <source>
        <dbReference type="EMBL" id="MFC4907465.1"/>
    </source>
</evidence>